<comment type="caution">
    <text evidence="3">The sequence shown here is derived from an EMBL/GenBank/DDBJ whole genome shotgun (WGS) entry which is preliminary data.</text>
</comment>
<evidence type="ECO:0000313" key="3">
    <source>
        <dbReference type="EMBL" id="OMO60437.1"/>
    </source>
</evidence>
<keyword evidence="4" id="KW-1185">Reference proteome</keyword>
<organism evidence="3 4">
    <name type="scientific">Corchorus capsularis</name>
    <name type="common">Jute</name>
    <dbReference type="NCBI Taxonomy" id="210143"/>
    <lineage>
        <taxon>Eukaryota</taxon>
        <taxon>Viridiplantae</taxon>
        <taxon>Streptophyta</taxon>
        <taxon>Embryophyta</taxon>
        <taxon>Tracheophyta</taxon>
        <taxon>Spermatophyta</taxon>
        <taxon>Magnoliopsida</taxon>
        <taxon>eudicotyledons</taxon>
        <taxon>Gunneridae</taxon>
        <taxon>Pentapetalae</taxon>
        <taxon>rosids</taxon>
        <taxon>malvids</taxon>
        <taxon>Malvales</taxon>
        <taxon>Malvaceae</taxon>
        <taxon>Grewioideae</taxon>
        <taxon>Apeibeae</taxon>
        <taxon>Corchorus</taxon>
    </lineage>
</organism>
<dbReference type="Pfam" id="PF02136">
    <property type="entry name" value="NTF2"/>
    <property type="match status" value="1"/>
</dbReference>
<dbReference type="Gramene" id="OMO60437">
    <property type="protein sequence ID" value="OMO60437"/>
    <property type="gene ID" value="CCACVL1_24153"/>
</dbReference>
<dbReference type="Proteomes" id="UP000188268">
    <property type="component" value="Unassembled WGS sequence"/>
</dbReference>
<sequence>MSTQSEPSHEPEVVGKAFAKQFYTLLHEDPTQAFKFYKESSFLSRPDPDGVMNSVTGVKEINELILSLDFKSYRADIISVDAQLSFAKGVIVIVTGYLIGDQDNVRRKFTQSFFLAPQEGGYYVLNDVFRYVDDEEPQPVAVANNDTAPLAIGDANGEQVSHSSDDVESWVVVEHVVPSGGEEVSHSSEEVSHSSDYVENWVVTEHFVPW</sequence>
<dbReference type="PANTHER" id="PTHR10693">
    <property type="entry name" value="RAS GTPASE-ACTIVATING PROTEIN-BINDING PROTEIN"/>
    <property type="match status" value="1"/>
</dbReference>
<gene>
    <name evidence="3" type="ORF">CCACVL1_24153</name>
</gene>
<dbReference type="InterPro" id="IPR018222">
    <property type="entry name" value="Nuclear_transport_factor_2_euk"/>
</dbReference>
<dbReference type="STRING" id="210143.A0A1R3GQW3"/>
<dbReference type="PROSITE" id="PS50177">
    <property type="entry name" value="NTF2_DOMAIN"/>
    <property type="match status" value="1"/>
</dbReference>
<evidence type="ECO:0000313" key="4">
    <source>
        <dbReference type="Proteomes" id="UP000188268"/>
    </source>
</evidence>
<keyword evidence="1" id="KW-0694">RNA-binding</keyword>
<feature type="domain" description="NTF2" evidence="2">
    <location>
        <begin position="14"/>
        <end position="131"/>
    </location>
</feature>
<name>A0A1R3GQW3_COCAP</name>
<reference evidence="3 4" key="1">
    <citation type="submission" date="2013-09" db="EMBL/GenBank/DDBJ databases">
        <title>Corchorus capsularis genome sequencing.</title>
        <authorList>
            <person name="Alam M."/>
            <person name="Haque M.S."/>
            <person name="Islam M.S."/>
            <person name="Emdad E.M."/>
            <person name="Islam M.M."/>
            <person name="Ahmed B."/>
            <person name="Halim A."/>
            <person name="Hossen Q.M.M."/>
            <person name="Hossain M.Z."/>
            <person name="Ahmed R."/>
            <person name="Khan M.M."/>
            <person name="Islam R."/>
            <person name="Rashid M.M."/>
            <person name="Khan S.A."/>
            <person name="Rahman M.S."/>
            <person name="Alam M."/>
        </authorList>
    </citation>
    <scope>NUCLEOTIDE SEQUENCE [LARGE SCALE GENOMIC DNA]</scope>
    <source>
        <strain evidence="4">cv. CVL-1</strain>
        <tissue evidence="3">Whole seedling</tissue>
    </source>
</reference>
<dbReference type="GO" id="GO:0005829">
    <property type="term" value="C:cytosol"/>
    <property type="evidence" value="ECO:0007669"/>
    <property type="project" value="TreeGrafter"/>
</dbReference>
<proteinExistence type="predicted"/>
<dbReference type="EMBL" id="AWWV01013699">
    <property type="protein sequence ID" value="OMO60437.1"/>
    <property type="molecule type" value="Genomic_DNA"/>
</dbReference>
<dbReference type="AlphaFoldDB" id="A0A1R3GQW3"/>
<dbReference type="InterPro" id="IPR002075">
    <property type="entry name" value="NTF2_dom"/>
</dbReference>
<dbReference type="InterPro" id="IPR032710">
    <property type="entry name" value="NTF2-like_dom_sf"/>
</dbReference>
<dbReference type="Gene3D" id="3.10.450.50">
    <property type="match status" value="1"/>
</dbReference>
<dbReference type="InterPro" id="IPR039539">
    <property type="entry name" value="Ras_GTPase_bind_prot"/>
</dbReference>
<accession>A0A1R3GQW3</accession>
<dbReference type="FunFam" id="3.10.450.50:FF:000003">
    <property type="entry name" value="Nuclear transport factor 2 family protein"/>
    <property type="match status" value="1"/>
</dbReference>
<evidence type="ECO:0000259" key="2">
    <source>
        <dbReference type="PROSITE" id="PS50177"/>
    </source>
</evidence>
<dbReference type="SUPFAM" id="SSF54427">
    <property type="entry name" value="NTF2-like"/>
    <property type="match status" value="1"/>
</dbReference>
<dbReference type="GO" id="GO:0003729">
    <property type="term" value="F:mRNA binding"/>
    <property type="evidence" value="ECO:0007669"/>
    <property type="project" value="TreeGrafter"/>
</dbReference>
<evidence type="ECO:0000256" key="1">
    <source>
        <dbReference type="ARBA" id="ARBA00022884"/>
    </source>
</evidence>
<dbReference type="GO" id="GO:1990904">
    <property type="term" value="C:ribonucleoprotein complex"/>
    <property type="evidence" value="ECO:0007669"/>
    <property type="project" value="TreeGrafter"/>
</dbReference>
<dbReference type="PANTHER" id="PTHR10693:SF85">
    <property type="entry name" value="G3BP-LIKE PROTEIN"/>
    <property type="match status" value="1"/>
</dbReference>
<dbReference type="OMA" id="PIARCEP"/>
<dbReference type="CDD" id="cd00780">
    <property type="entry name" value="NTF2"/>
    <property type="match status" value="1"/>
</dbReference>
<protein>
    <submittedName>
        <fullName evidence="3">Nuclear transport factor 2</fullName>
    </submittedName>
</protein>
<dbReference type="OrthoDB" id="339151at2759"/>